<dbReference type="InterPro" id="IPR039536">
    <property type="entry name" value="TetR_C_Proteobacteria"/>
</dbReference>
<accession>A0A9D2CA47</accession>
<keyword evidence="1 2" id="KW-0238">DNA-binding</keyword>
<dbReference type="PANTHER" id="PTHR30055">
    <property type="entry name" value="HTH-TYPE TRANSCRIPTIONAL REGULATOR RUTR"/>
    <property type="match status" value="1"/>
</dbReference>
<dbReference type="Pfam" id="PF14246">
    <property type="entry name" value="TetR_C_7"/>
    <property type="match status" value="1"/>
</dbReference>
<dbReference type="PRINTS" id="PR00455">
    <property type="entry name" value="HTHTETR"/>
</dbReference>
<dbReference type="PANTHER" id="PTHR30055:SF146">
    <property type="entry name" value="HTH-TYPE TRANSCRIPTIONAL DUAL REGULATOR CECR"/>
    <property type="match status" value="1"/>
</dbReference>
<dbReference type="InterPro" id="IPR001647">
    <property type="entry name" value="HTH_TetR"/>
</dbReference>
<evidence type="ECO:0000256" key="1">
    <source>
        <dbReference type="ARBA" id="ARBA00023125"/>
    </source>
</evidence>
<evidence type="ECO:0000259" key="3">
    <source>
        <dbReference type="PROSITE" id="PS50977"/>
    </source>
</evidence>
<evidence type="ECO:0000313" key="4">
    <source>
        <dbReference type="EMBL" id="HIY66514.1"/>
    </source>
</evidence>
<sequence length="209" mass="23365">MAEHKISDKRERMLMSALDVFVRNGYVGTSTDQLAAAARVSKQTLYREFGDKEGVFESLIRFACQRVEDPFAPMVARMRECESAEEALQILAGQFTRSIMDARIQRLRRLVIAEAVRFPQLGRMYWEGGFQRMLVSIEQCLAVLDARKLLSIADPALAAQHFAGMLLWIPGNRAMFDAEALLPDEEELDAISASGVAAFLRAYAPTSSL</sequence>
<dbReference type="GO" id="GO:0003700">
    <property type="term" value="F:DNA-binding transcription factor activity"/>
    <property type="evidence" value="ECO:0007669"/>
    <property type="project" value="TreeGrafter"/>
</dbReference>
<name>A0A9D2CA47_9MICO</name>
<dbReference type="SUPFAM" id="SSF46689">
    <property type="entry name" value="Homeodomain-like"/>
    <property type="match status" value="1"/>
</dbReference>
<evidence type="ECO:0000256" key="2">
    <source>
        <dbReference type="PROSITE-ProRule" id="PRU00335"/>
    </source>
</evidence>
<dbReference type="EMBL" id="DXDC01000293">
    <property type="protein sequence ID" value="HIY66514.1"/>
    <property type="molecule type" value="Genomic_DNA"/>
</dbReference>
<dbReference type="Pfam" id="PF00440">
    <property type="entry name" value="TetR_N"/>
    <property type="match status" value="1"/>
</dbReference>
<dbReference type="InterPro" id="IPR036271">
    <property type="entry name" value="Tet_transcr_reg_TetR-rel_C_sf"/>
</dbReference>
<dbReference type="InterPro" id="IPR050109">
    <property type="entry name" value="HTH-type_TetR-like_transc_reg"/>
</dbReference>
<dbReference type="SUPFAM" id="SSF48498">
    <property type="entry name" value="Tetracyclin repressor-like, C-terminal domain"/>
    <property type="match status" value="1"/>
</dbReference>
<proteinExistence type="predicted"/>
<dbReference type="Proteomes" id="UP000824005">
    <property type="component" value="Unassembled WGS sequence"/>
</dbReference>
<protein>
    <submittedName>
        <fullName evidence="4">TetR/AcrR family transcriptional regulator</fullName>
    </submittedName>
</protein>
<dbReference type="AlphaFoldDB" id="A0A9D2CA47"/>
<comment type="caution">
    <text evidence="4">The sequence shown here is derived from an EMBL/GenBank/DDBJ whole genome shotgun (WGS) entry which is preliminary data.</text>
</comment>
<dbReference type="Gene3D" id="1.10.357.10">
    <property type="entry name" value="Tetracycline Repressor, domain 2"/>
    <property type="match status" value="1"/>
</dbReference>
<reference evidence="4" key="2">
    <citation type="submission" date="2021-04" db="EMBL/GenBank/DDBJ databases">
        <authorList>
            <person name="Gilroy R."/>
        </authorList>
    </citation>
    <scope>NUCLEOTIDE SEQUENCE</scope>
    <source>
        <strain evidence="4">ChiGjej1B1-98</strain>
    </source>
</reference>
<evidence type="ECO:0000313" key="5">
    <source>
        <dbReference type="Proteomes" id="UP000824005"/>
    </source>
</evidence>
<gene>
    <name evidence="4" type="ORF">H9830_09585</name>
</gene>
<feature type="DNA-binding region" description="H-T-H motif" evidence="2">
    <location>
        <begin position="30"/>
        <end position="49"/>
    </location>
</feature>
<organism evidence="4 5">
    <name type="scientific">Candidatus Agrococcus pullicola</name>
    <dbReference type="NCBI Taxonomy" id="2838429"/>
    <lineage>
        <taxon>Bacteria</taxon>
        <taxon>Bacillati</taxon>
        <taxon>Actinomycetota</taxon>
        <taxon>Actinomycetes</taxon>
        <taxon>Micrococcales</taxon>
        <taxon>Microbacteriaceae</taxon>
        <taxon>Agrococcus</taxon>
    </lineage>
</organism>
<dbReference type="GO" id="GO:0000976">
    <property type="term" value="F:transcription cis-regulatory region binding"/>
    <property type="evidence" value="ECO:0007669"/>
    <property type="project" value="TreeGrafter"/>
</dbReference>
<dbReference type="PROSITE" id="PS50977">
    <property type="entry name" value="HTH_TETR_2"/>
    <property type="match status" value="1"/>
</dbReference>
<feature type="domain" description="HTH tetR-type" evidence="3">
    <location>
        <begin position="7"/>
        <end position="67"/>
    </location>
</feature>
<reference evidence="4" key="1">
    <citation type="journal article" date="2021" name="PeerJ">
        <title>Extensive microbial diversity within the chicken gut microbiome revealed by metagenomics and culture.</title>
        <authorList>
            <person name="Gilroy R."/>
            <person name="Ravi A."/>
            <person name="Getino M."/>
            <person name="Pursley I."/>
            <person name="Horton D.L."/>
            <person name="Alikhan N.F."/>
            <person name="Baker D."/>
            <person name="Gharbi K."/>
            <person name="Hall N."/>
            <person name="Watson M."/>
            <person name="Adriaenssens E.M."/>
            <person name="Foster-Nyarko E."/>
            <person name="Jarju S."/>
            <person name="Secka A."/>
            <person name="Antonio M."/>
            <person name="Oren A."/>
            <person name="Chaudhuri R.R."/>
            <person name="La Ragione R."/>
            <person name="Hildebrand F."/>
            <person name="Pallen M.J."/>
        </authorList>
    </citation>
    <scope>NUCLEOTIDE SEQUENCE</scope>
    <source>
        <strain evidence="4">ChiGjej1B1-98</strain>
    </source>
</reference>
<dbReference type="InterPro" id="IPR009057">
    <property type="entry name" value="Homeodomain-like_sf"/>
</dbReference>